<dbReference type="AlphaFoldDB" id="A0A5C7W9L9"/>
<dbReference type="InterPro" id="IPR048435">
    <property type="entry name" value="MASE6"/>
</dbReference>
<gene>
    <name evidence="7" type="ORF">E6Q69_04620</name>
</gene>
<dbReference type="InterPro" id="IPR043128">
    <property type="entry name" value="Rev_trsase/Diguanyl_cyclase"/>
</dbReference>
<organism evidence="7 8">
    <name type="scientific">Aquipseudomonas alcaligenes</name>
    <name type="common">Pseudomonas alcaligenes</name>
    <dbReference type="NCBI Taxonomy" id="43263"/>
    <lineage>
        <taxon>Bacteria</taxon>
        <taxon>Pseudomonadati</taxon>
        <taxon>Pseudomonadota</taxon>
        <taxon>Gammaproteobacteria</taxon>
        <taxon>Pseudomonadales</taxon>
        <taxon>Pseudomonadaceae</taxon>
        <taxon>Aquipseudomonas</taxon>
    </lineage>
</organism>
<feature type="domain" description="GGDEF" evidence="6">
    <location>
        <begin position="217"/>
        <end position="350"/>
    </location>
</feature>
<dbReference type="Pfam" id="PF00990">
    <property type="entry name" value="GGDEF"/>
    <property type="match status" value="1"/>
</dbReference>
<feature type="transmembrane region" description="Helical" evidence="5">
    <location>
        <begin position="29"/>
        <end position="45"/>
    </location>
</feature>
<dbReference type="EC" id="2.7.7.65" evidence="3"/>
<dbReference type="GO" id="GO:0043709">
    <property type="term" value="P:cell adhesion involved in single-species biofilm formation"/>
    <property type="evidence" value="ECO:0007669"/>
    <property type="project" value="TreeGrafter"/>
</dbReference>
<dbReference type="Pfam" id="PF20966">
    <property type="entry name" value="MASE6"/>
    <property type="match status" value="1"/>
</dbReference>
<keyword evidence="5" id="KW-0472">Membrane</keyword>
<sequence>MQEASTRLTRPHGQTGLVDSDRRALMRRIFNATGLTIGVFALLQFSSGNLLFASFEVLACLGLLAAGRGIQRAQKVERWILLYLLPTYSFIIYISLMRHASASAFVWVYLIPILSYLMLGMRRGMLLALPFMLLALLLYYLRNPLPQHPQEWIDAGNAVLCGALILVFVHLYETRRASAFAELIHQTQTDTLTGADSRSHFRQELLRALNEADRSKAPLTVALMDIDHFKRVNDRYGHDAGDHALRHICELLYQRLRSTDNLGRLGGEEFGLLLRNTEAADGQQLLDALRRLIAEHPLYYKGQSIELSVTIGMAEWPHDGRTPDELYRCADQRLYRGKEDGRNRVVSNSAVGLADGA</sequence>
<name>A0A5C7W9L9_AQUAC</name>
<feature type="transmembrane region" description="Helical" evidence="5">
    <location>
        <begin position="153"/>
        <end position="172"/>
    </location>
</feature>
<keyword evidence="5" id="KW-1133">Transmembrane helix</keyword>
<evidence type="ECO:0000313" key="8">
    <source>
        <dbReference type="Proteomes" id="UP000321110"/>
    </source>
</evidence>
<protein>
    <recommendedName>
        <fullName evidence="3">diguanylate cyclase</fullName>
        <ecNumber evidence="3">2.7.7.65</ecNumber>
    </recommendedName>
</protein>
<dbReference type="GO" id="GO:0005886">
    <property type="term" value="C:plasma membrane"/>
    <property type="evidence" value="ECO:0007669"/>
    <property type="project" value="UniProtKB-SubCell"/>
</dbReference>
<feature type="transmembrane region" description="Helical" evidence="5">
    <location>
        <begin position="124"/>
        <end position="141"/>
    </location>
</feature>
<comment type="cofactor">
    <cofactor evidence="1">
        <name>Mg(2+)</name>
        <dbReference type="ChEBI" id="CHEBI:18420"/>
    </cofactor>
</comment>
<dbReference type="InterPro" id="IPR000160">
    <property type="entry name" value="GGDEF_dom"/>
</dbReference>
<dbReference type="InterPro" id="IPR029787">
    <property type="entry name" value="Nucleotide_cyclase"/>
</dbReference>
<comment type="subcellular location">
    <subcellularLocation>
        <location evidence="2">Cell inner membrane</location>
    </subcellularLocation>
</comment>
<reference evidence="7 8" key="1">
    <citation type="submission" date="2018-09" db="EMBL/GenBank/DDBJ databases">
        <title>Metagenome Assembled Genomes from an Advanced Water Purification Facility.</title>
        <authorList>
            <person name="Stamps B.W."/>
            <person name="Spear J.R."/>
        </authorList>
    </citation>
    <scope>NUCLEOTIDE SEQUENCE [LARGE SCALE GENOMIC DNA]</scope>
    <source>
        <strain evidence="7">Bin_52_1</strain>
    </source>
</reference>
<dbReference type="Gene3D" id="3.30.70.270">
    <property type="match status" value="1"/>
</dbReference>
<dbReference type="PANTHER" id="PTHR45138:SF9">
    <property type="entry name" value="DIGUANYLATE CYCLASE DGCM-RELATED"/>
    <property type="match status" value="1"/>
</dbReference>
<dbReference type="EMBL" id="SSFO01000076">
    <property type="protein sequence ID" value="TXI34206.1"/>
    <property type="molecule type" value="Genomic_DNA"/>
</dbReference>
<comment type="caution">
    <text evidence="7">The sequence shown here is derived from an EMBL/GenBank/DDBJ whole genome shotgun (WGS) entry which is preliminary data.</text>
</comment>
<evidence type="ECO:0000256" key="2">
    <source>
        <dbReference type="ARBA" id="ARBA00004533"/>
    </source>
</evidence>
<proteinExistence type="predicted"/>
<accession>A0A5C7W9L9</accession>
<dbReference type="InterPro" id="IPR050469">
    <property type="entry name" value="Diguanylate_Cyclase"/>
</dbReference>
<feature type="transmembrane region" description="Helical" evidence="5">
    <location>
        <begin position="79"/>
        <end position="96"/>
    </location>
</feature>
<dbReference type="GO" id="GO:1902201">
    <property type="term" value="P:negative regulation of bacterial-type flagellum-dependent cell motility"/>
    <property type="evidence" value="ECO:0007669"/>
    <property type="project" value="TreeGrafter"/>
</dbReference>
<dbReference type="PANTHER" id="PTHR45138">
    <property type="entry name" value="REGULATORY COMPONENTS OF SENSORY TRANSDUCTION SYSTEM"/>
    <property type="match status" value="1"/>
</dbReference>
<dbReference type="NCBIfam" id="TIGR00254">
    <property type="entry name" value="GGDEF"/>
    <property type="match status" value="1"/>
</dbReference>
<evidence type="ECO:0000256" key="3">
    <source>
        <dbReference type="ARBA" id="ARBA00012528"/>
    </source>
</evidence>
<dbReference type="Proteomes" id="UP000321110">
    <property type="component" value="Unassembled WGS sequence"/>
</dbReference>
<dbReference type="SUPFAM" id="SSF55073">
    <property type="entry name" value="Nucleotide cyclase"/>
    <property type="match status" value="1"/>
</dbReference>
<evidence type="ECO:0000256" key="4">
    <source>
        <dbReference type="ARBA" id="ARBA00034247"/>
    </source>
</evidence>
<dbReference type="SMART" id="SM00267">
    <property type="entry name" value="GGDEF"/>
    <property type="match status" value="1"/>
</dbReference>
<dbReference type="GO" id="GO:0052621">
    <property type="term" value="F:diguanylate cyclase activity"/>
    <property type="evidence" value="ECO:0007669"/>
    <property type="project" value="UniProtKB-EC"/>
</dbReference>
<comment type="catalytic activity">
    <reaction evidence="4">
        <text>2 GTP = 3',3'-c-di-GMP + 2 diphosphate</text>
        <dbReference type="Rhea" id="RHEA:24898"/>
        <dbReference type="ChEBI" id="CHEBI:33019"/>
        <dbReference type="ChEBI" id="CHEBI:37565"/>
        <dbReference type="ChEBI" id="CHEBI:58805"/>
        <dbReference type="EC" id="2.7.7.65"/>
    </reaction>
</comment>
<dbReference type="PROSITE" id="PS50887">
    <property type="entry name" value="GGDEF"/>
    <property type="match status" value="1"/>
</dbReference>
<evidence type="ECO:0000259" key="6">
    <source>
        <dbReference type="PROSITE" id="PS50887"/>
    </source>
</evidence>
<evidence type="ECO:0000256" key="1">
    <source>
        <dbReference type="ARBA" id="ARBA00001946"/>
    </source>
</evidence>
<feature type="transmembrane region" description="Helical" evidence="5">
    <location>
        <begin position="51"/>
        <end position="67"/>
    </location>
</feature>
<dbReference type="CDD" id="cd01949">
    <property type="entry name" value="GGDEF"/>
    <property type="match status" value="1"/>
</dbReference>
<keyword evidence="5" id="KW-0812">Transmembrane</keyword>
<evidence type="ECO:0000256" key="5">
    <source>
        <dbReference type="SAM" id="Phobius"/>
    </source>
</evidence>
<evidence type="ECO:0000313" key="7">
    <source>
        <dbReference type="EMBL" id="TXI34206.1"/>
    </source>
</evidence>
<feature type="transmembrane region" description="Helical" evidence="5">
    <location>
        <begin position="102"/>
        <end position="119"/>
    </location>
</feature>
<dbReference type="FunFam" id="3.30.70.270:FF:000001">
    <property type="entry name" value="Diguanylate cyclase domain protein"/>
    <property type="match status" value="1"/>
</dbReference>